<evidence type="ECO:0000256" key="1">
    <source>
        <dbReference type="ARBA" id="ARBA00004651"/>
    </source>
</evidence>
<dbReference type="PANTHER" id="PTHR32196:SF71">
    <property type="entry name" value="AUTOINDUCER 2 IMPORT SYSTEM PERMEASE PROTEIN LSRD"/>
    <property type="match status" value="1"/>
</dbReference>
<feature type="transmembrane region" description="Helical" evidence="9">
    <location>
        <begin position="265"/>
        <end position="285"/>
    </location>
</feature>
<feature type="transmembrane region" description="Helical" evidence="9">
    <location>
        <begin position="12"/>
        <end position="28"/>
    </location>
</feature>
<dbReference type="AlphaFoldDB" id="A0A2Y9BHR1"/>
<dbReference type="RefSeq" id="WP_109732819.1">
    <property type="nucleotide sequence ID" value="NZ_BAAACK010000005.1"/>
</dbReference>
<evidence type="ECO:0000256" key="7">
    <source>
        <dbReference type="ARBA" id="ARBA00023136"/>
    </source>
</evidence>
<feature type="transmembrane region" description="Helical" evidence="9">
    <location>
        <begin position="119"/>
        <end position="140"/>
    </location>
</feature>
<feature type="transmembrane region" description="Helical" evidence="9">
    <location>
        <begin position="291"/>
        <end position="308"/>
    </location>
</feature>
<keyword evidence="11" id="KW-1185">Reference proteome</keyword>
<feature type="transmembrane region" description="Helical" evidence="9">
    <location>
        <begin position="66"/>
        <end position="83"/>
    </location>
</feature>
<protein>
    <recommendedName>
        <fullName evidence="8">Autoinducer 2 import system permease protein LsrD</fullName>
    </recommendedName>
</protein>
<dbReference type="EMBL" id="QGDL01000013">
    <property type="protein sequence ID" value="PWJ23633.1"/>
    <property type="molecule type" value="Genomic_DNA"/>
</dbReference>
<sequence length="316" mass="33068">MDFKKIRKSNAFSVSIIILCMILGMCVIKRNYLSADNISALLKVLAVTALVGTSQMISIASGGMNVSIGATGAMSAIFSGLLMQNAGVPVPLAILSGLLTGAVCGVINGLLIFRNGGVGVASFLTTLATNSVFTGIIYMITTGHGVSKIPRAFIAIGNTKLGAVPTSVVIMLVILTLVYIMFRYTSPGRQILAFGANPKAAELYGISRFRTILLVNILASVIAAVAGMLVVMRVGTAQPDIGSDWMLKSFAAPLIGGTRQAGGKVVVFGVILGALVLTIIENALVHLSVDVYWTELINGVVIIVIMALDRVRAVRK</sequence>
<evidence type="ECO:0000256" key="3">
    <source>
        <dbReference type="ARBA" id="ARBA00022475"/>
    </source>
</evidence>
<dbReference type="OrthoDB" id="9784538at2"/>
<proteinExistence type="predicted"/>
<accession>A0A2Y9BHR1</accession>
<evidence type="ECO:0000256" key="2">
    <source>
        <dbReference type="ARBA" id="ARBA00022448"/>
    </source>
</evidence>
<keyword evidence="7 9" id="KW-0472">Membrane</keyword>
<comment type="subcellular location">
    <subcellularLocation>
        <location evidence="1">Cell membrane</location>
        <topology evidence="1">Multi-pass membrane protein</topology>
    </subcellularLocation>
</comment>
<feature type="transmembrane region" description="Helical" evidence="9">
    <location>
        <begin position="90"/>
        <end position="113"/>
    </location>
</feature>
<gene>
    <name evidence="10" type="ORF">A8806_11366</name>
</gene>
<dbReference type="Pfam" id="PF02653">
    <property type="entry name" value="BPD_transp_2"/>
    <property type="match status" value="1"/>
</dbReference>
<dbReference type="PANTHER" id="PTHR32196">
    <property type="entry name" value="ABC TRANSPORTER PERMEASE PROTEIN YPHD-RELATED-RELATED"/>
    <property type="match status" value="1"/>
</dbReference>
<organism evidence="10 11">
    <name type="scientific">Faecalicatena orotica</name>
    <dbReference type="NCBI Taxonomy" id="1544"/>
    <lineage>
        <taxon>Bacteria</taxon>
        <taxon>Bacillati</taxon>
        <taxon>Bacillota</taxon>
        <taxon>Clostridia</taxon>
        <taxon>Lachnospirales</taxon>
        <taxon>Lachnospiraceae</taxon>
        <taxon>Faecalicatena</taxon>
    </lineage>
</organism>
<dbReference type="InterPro" id="IPR001851">
    <property type="entry name" value="ABC_transp_permease"/>
</dbReference>
<evidence type="ECO:0000256" key="6">
    <source>
        <dbReference type="ARBA" id="ARBA00022989"/>
    </source>
</evidence>
<evidence type="ECO:0000313" key="10">
    <source>
        <dbReference type="EMBL" id="PWJ23633.1"/>
    </source>
</evidence>
<comment type="caution">
    <text evidence="10">The sequence shown here is derived from an EMBL/GenBank/DDBJ whole genome shotgun (WGS) entry which is preliminary data.</text>
</comment>
<name>A0A2Y9BHR1_9FIRM</name>
<feature type="transmembrane region" description="Helical" evidence="9">
    <location>
        <begin position="212"/>
        <end position="231"/>
    </location>
</feature>
<dbReference type="CDD" id="cd06579">
    <property type="entry name" value="TM_PBP1_transp_AraH_like"/>
    <property type="match status" value="1"/>
</dbReference>
<feature type="transmembrane region" description="Helical" evidence="9">
    <location>
        <begin position="161"/>
        <end position="182"/>
    </location>
</feature>
<keyword evidence="3" id="KW-1003">Cell membrane</keyword>
<dbReference type="GO" id="GO:0005886">
    <property type="term" value="C:plasma membrane"/>
    <property type="evidence" value="ECO:0007669"/>
    <property type="project" value="UniProtKB-SubCell"/>
</dbReference>
<dbReference type="Proteomes" id="UP000245845">
    <property type="component" value="Unassembled WGS sequence"/>
</dbReference>
<evidence type="ECO:0000313" key="11">
    <source>
        <dbReference type="Proteomes" id="UP000245845"/>
    </source>
</evidence>
<reference evidence="10 11" key="1">
    <citation type="submission" date="2018-05" db="EMBL/GenBank/DDBJ databases">
        <title>The Hungate 1000. A catalogue of reference genomes from the rumen microbiome.</title>
        <authorList>
            <person name="Kelly W."/>
        </authorList>
    </citation>
    <scope>NUCLEOTIDE SEQUENCE [LARGE SCALE GENOMIC DNA]</scope>
    <source>
        <strain evidence="10 11">NLAE-zl-C242</strain>
    </source>
</reference>
<keyword evidence="5 9" id="KW-0812">Transmembrane</keyword>
<evidence type="ECO:0000256" key="9">
    <source>
        <dbReference type="SAM" id="Phobius"/>
    </source>
</evidence>
<dbReference type="GO" id="GO:0022857">
    <property type="term" value="F:transmembrane transporter activity"/>
    <property type="evidence" value="ECO:0007669"/>
    <property type="project" value="InterPro"/>
</dbReference>
<evidence type="ECO:0000256" key="5">
    <source>
        <dbReference type="ARBA" id="ARBA00022692"/>
    </source>
</evidence>
<keyword evidence="4" id="KW-0997">Cell inner membrane</keyword>
<evidence type="ECO:0000256" key="4">
    <source>
        <dbReference type="ARBA" id="ARBA00022519"/>
    </source>
</evidence>
<keyword evidence="6 9" id="KW-1133">Transmembrane helix</keyword>
<evidence type="ECO:0000256" key="8">
    <source>
        <dbReference type="ARBA" id="ARBA00039381"/>
    </source>
</evidence>
<keyword evidence="2" id="KW-0813">Transport</keyword>